<protein>
    <submittedName>
        <fullName evidence="2">TNFR-Cys domain-containing protein</fullName>
    </submittedName>
</protein>
<evidence type="ECO:0000313" key="2">
    <source>
        <dbReference type="WBParaSite" id="maker-uti_cns_0005731-snap-gene-0.4-mRNA-1"/>
    </source>
</evidence>
<organism evidence="1 2">
    <name type="scientific">Macrostomum lignano</name>
    <dbReference type="NCBI Taxonomy" id="282301"/>
    <lineage>
        <taxon>Eukaryota</taxon>
        <taxon>Metazoa</taxon>
        <taxon>Spiralia</taxon>
        <taxon>Lophotrochozoa</taxon>
        <taxon>Platyhelminthes</taxon>
        <taxon>Rhabditophora</taxon>
        <taxon>Macrostomorpha</taxon>
        <taxon>Macrostomida</taxon>
        <taxon>Macrostomidae</taxon>
        <taxon>Macrostomum</taxon>
    </lineage>
</organism>
<keyword evidence="1" id="KW-1185">Reference proteome</keyword>
<sequence>MNWRNQAAALIELCLLLGAAVNQSSGNSQGLNELKLCREVMGLSRGDRCSRSSHSACQKGLEYRGIDCTCHRCPQAGERPSHPVQRVRLRCISLLGLCEPPEVTTASPLNQLSCQRAYLGSEAACGTAAVRGCPADSYLTRGCSCEMCPSRTTFSSGFKLDCLQLLGFCHGAQPLAGGETGTNPDQATTTLSEPSVIDRTPSTAVSGNTWRVLLIILCVLLIATPIVAVFAVQRLQQQRYISASLNDAAARVPLDDKSGASI</sequence>
<evidence type="ECO:0000313" key="1">
    <source>
        <dbReference type="Proteomes" id="UP000095280"/>
    </source>
</evidence>
<accession>A0A1I8HF80</accession>
<proteinExistence type="predicted"/>
<dbReference type="AlphaFoldDB" id="A0A1I8HF80"/>
<dbReference type="Proteomes" id="UP000095280">
    <property type="component" value="Unplaced"/>
</dbReference>
<reference evidence="2" key="1">
    <citation type="submission" date="2016-11" db="UniProtKB">
        <authorList>
            <consortium name="WormBaseParasite"/>
        </authorList>
    </citation>
    <scope>IDENTIFICATION</scope>
</reference>
<dbReference type="WBParaSite" id="maker-uti_cns_0005731-snap-gene-0.4-mRNA-1">
    <property type="protein sequence ID" value="maker-uti_cns_0005731-snap-gene-0.4-mRNA-1"/>
    <property type="gene ID" value="maker-uti_cns_0005731-snap-gene-0.4"/>
</dbReference>
<name>A0A1I8HF80_9PLAT</name>